<dbReference type="EMBL" id="MNXQ01000009">
    <property type="protein sequence ID" value="OIP04254.1"/>
    <property type="molecule type" value="Genomic_DNA"/>
</dbReference>
<evidence type="ECO:0000256" key="6">
    <source>
        <dbReference type="ARBA" id="ARBA00022694"/>
    </source>
</evidence>
<accession>A0A1J5BBM3</accession>
<dbReference type="EC" id="2.7.7.87" evidence="3"/>
<dbReference type="InterPro" id="IPR017945">
    <property type="entry name" value="DHBP_synth_RibB-like_a/b_dom"/>
</dbReference>
<dbReference type="Proteomes" id="UP000183605">
    <property type="component" value="Unassembled WGS sequence"/>
</dbReference>
<evidence type="ECO:0000256" key="5">
    <source>
        <dbReference type="ARBA" id="ARBA00022679"/>
    </source>
</evidence>
<dbReference type="GO" id="GO:0006450">
    <property type="term" value="P:regulation of translational fidelity"/>
    <property type="evidence" value="ECO:0007669"/>
    <property type="project" value="TreeGrafter"/>
</dbReference>
<dbReference type="PROSITE" id="PS51163">
    <property type="entry name" value="YRDC"/>
    <property type="match status" value="1"/>
</dbReference>
<evidence type="ECO:0000256" key="3">
    <source>
        <dbReference type="ARBA" id="ARBA00012584"/>
    </source>
</evidence>
<comment type="catalytic activity">
    <reaction evidence="11">
        <text>L-threonine + hydrogencarbonate + ATP = L-threonylcarbamoyladenylate + diphosphate + H2O</text>
        <dbReference type="Rhea" id="RHEA:36407"/>
        <dbReference type="ChEBI" id="CHEBI:15377"/>
        <dbReference type="ChEBI" id="CHEBI:17544"/>
        <dbReference type="ChEBI" id="CHEBI:30616"/>
        <dbReference type="ChEBI" id="CHEBI:33019"/>
        <dbReference type="ChEBI" id="CHEBI:57926"/>
        <dbReference type="ChEBI" id="CHEBI:73682"/>
        <dbReference type="EC" id="2.7.7.87"/>
    </reaction>
</comment>
<evidence type="ECO:0000256" key="9">
    <source>
        <dbReference type="ARBA" id="ARBA00022840"/>
    </source>
</evidence>
<keyword evidence="6" id="KW-0819">tRNA processing</keyword>
<dbReference type="GO" id="GO:0003725">
    <property type="term" value="F:double-stranded RNA binding"/>
    <property type="evidence" value="ECO:0007669"/>
    <property type="project" value="InterPro"/>
</dbReference>
<comment type="subcellular location">
    <subcellularLocation>
        <location evidence="1">Cytoplasm</location>
    </subcellularLocation>
</comment>
<keyword evidence="7" id="KW-0548">Nucleotidyltransferase</keyword>
<keyword evidence="8" id="KW-0547">Nucleotide-binding</keyword>
<evidence type="ECO:0000256" key="10">
    <source>
        <dbReference type="ARBA" id="ARBA00029774"/>
    </source>
</evidence>
<feature type="domain" description="YrdC-like" evidence="12">
    <location>
        <begin position="9"/>
        <end position="198"/>
    </location>
</feature>
<dbReference type="InterPro" id="IPR050156">
    <property type="entry name" value="TC-AMP_synthase_SUA5"/>
</dbReference>
<dbReference type="InterPro" id="IPR027417">
    <property type="entry name" value="P-loop_NTPase"/>
</dbReference>
<sequence>MRILKSTQKNIISQAVKILKAGGLVIYPTETCYGAGVDATNPVAVNKILAYKTFRQGKPMSIAVADIKMAAKYVKLNPTAKNLYQKFLPGPLTVISAGKHQVAPGVESSTGTLGIRIPNYSLILKILKSFGKPITATSANVSYKPRPYSIKQLLKYTSQKQQTLIDLFIDAGTLPKRPASTIVDTTLDDPLILRQGKLLPPRGERSYHPGVVTHSPQETSQLAQTLMLKHWNNLQKQPLLFLLIGDLGSGKTQFAKGIGKFLKLTANINSPTYTIVKEYDYDRHQIKGKFIHLDTWRLQHLAELDMLNLQAHFKPKNIIAVEWADRTVDPILKISRAARAKIITVKISVGSSPTQRRITFGR</sequence>
<evidence type="ECO:0000256" key="1">
    <source>
        <dbReference type="ARBA" id="ARBA00004496"/>
    </source>
</evidence>
<dbReference type="Gene3D" id="3.40.50.300">
    <property type="entry name" value="P-loop containing nucleotide triphosphate hydrolases"/>
    <property type="match status" value="1"/>
</dbReference>
<evidence type="ECO:0000313" key="14">
    <source>
        <dbReference type="Proteomes" id="UP000183605"/>
    </source>
</evidence>
<dbReference type="NCBIfam" id="TIGR00150">
    <property type="entry name" value="T6A_YjeE"/>
    <property type="match status" value="1"/>
</dbReference>
<organism evidence="13 14">
    <name type="scientific">Candidatus Beckwithbacteria bacterium CG2_30_44_31</name>
    <dbReference type="NCBI Taxonomy" id="1805035"/>
    <lineage>
        <taxon>Bacteria</taxon>
        <taxon>Candidatus Beckwithiibacteriota</taxon>
    </lineage>
</organism>
<protein>
    <recommendedName>
        <fullName evidence="10">L-threonylcarbamoyladenylate synthase</fullName>
        <ecNumber evidence="3">2.7.7.87</ecNumber>
    </recommendedName>
    <alternativeName>
        <fullName evidence="10">L-threonylcarbamoyladenylate synthase</fullName>
    </alternativeName>
</protein>
<comment type="similarity">
    <text evidence="2">Belongs to the SUA5 family.</text>
</comment>
<dbReference type="SUPFAM" id="SSF52540">
    <property type="entry name" value="P-loop containing nucleoside triphosphate hydrolases"/>
    <property type="match status" value="1"/>
</dbReference>
<dbReference type="Pfam" id="PF02367">
    <property type="entry name" value="TsaE"/>
    <property type="match status" value="1"/>
</dbReference>
<proteinExistence type="inferred from homology"/>
<evidence type="ECO:0000313" key="13">
    <source>
        <dbReference type="EMBL" id="OIP04254.1"/>
    </source>
</evidence>
<keyword evidence="5" id="KW-0808">Transferase</keyword>
<name>A0A1J5BBM3_9BACT</name>
<evidence type="ECO:0000256" key="11">
    <source>
        <dbReference type="ARBA" id="ARBA00048366"/>
    </source>
</evidence>
<evidence type="ECO:0000259" key="12">
    <source>
        <dbReference type="PROSITE" id="PS51163"/>
    </source>
</evidence>
<evidence type="ECO:0000256" key="8">
    <source>
        <dbReference type="ARBA" id="ARBA00022741"/>
    </source>
</evidence>
<gene>
    <name evidence="13" type="ORF">AUK18_00395</name>
</gene>
<dbReference type="GO" id="GO:0005524">
    <property type="term" value="F:ATP binding"/>
    <property type="evidence" value="ECO:0007669"/>
    <property type="project" value="UniProtKB-KW"/>
</dbReference>
<keyword evidence="9" id="KW-0067">ATP-binding</keyword>
<dbReference type="GO" id="GO:0000049">
    <property type="term" value="F:tRNA binding"/>
    <property type="evidence" value="ECO:0007669"/>
    <property type="project" value="TreeGrafter"/>
</dbReference>
<dbReference type="InterPro" id="IPR003442">
    <property type="entry name" value="T6A_TsaE"/>
</dbReference>
<dbReference type="NCBIfam" id="TIGR00057">
    <property type="entry name" value="L-threonylcarbamoyladenylate synthase"/>
    <property type="match status" value="1"/>
</dbReference>
<dbReference type="InterPro" id="IPR006070">
    <property type="entry name" value="Sua5-like_dom"/>
</dbReference>
<reference evidence="13 14" key="1">
    <citation type="journal article" date="2016" name="Environ. Microbiol.">
        <title>Genomic resolution of a cold subsurface aquifer community provides metabolic insights for novel microbes adapted to high CO concentrations.</title>
        <authorList>
            <person name="Probst A.J."/>
            <person name="Castelle C.J."/>
            <person name="Singh A."/>
            <person name="Brown C.T."/>
            <person name="Anantharaman K."/>
            <person name="Sharon I."/>
            <person name="Hug L.A."/>
            <person name="Burstein D."/>
            <person name="Emerson J.B."/>
            <person name="Thomas B.C."/>
            <person name="Banfield J.F."/>
        </authorList>
    </citation>
    <scope>NUCLEOTIDE SEQUENCE [LARGE SCALE GENOMIC DNA]</scope>
    <source>
        <strain evidence="13">CG2_30_44_31</strain>
    </source>
</reference>
<dbReference type="PANTHER" id="PTHR17490">
    <property type="entry name" value="SUA5"/>
    <property type="match status" value="1"/>
</dbReference>
<evidence type="ECO:0000256" key="2">
    <source>
        <dbReference type="ARBA" id="ARBA00007663"/>
    </source>
</evidence>
<dbReference type="GO" id="GO:0005737">
    <property type="term" value="C:cytoplasm"/>
    <property type="evidence" value="ECO:0007669"/>
    <property type="project" value="UniProtKB-SubCell"/>
</dbReference>
<keyword evidence="4" id="KW-0963">Cytoplasm</keyword>
<comment type="caution">
    <text evidence="13">The sequence shown here is derived from an EMBL/GenBank/DDBJ whole genome shotgun (WGS) entry which is preliminary data.</text>
</comment>
<dbReference type="GO" id="GO:0002949">
    <property type="term" value="P:tRNA threonylcarbamoyladenosine modification"/>
    <property type="evidence" value="ECO:0007669"/>
    <property type="project" value="InterPro"/>
</dbReference>
<evidence type="ECO:0000256" key="4">
    <source>
        <dbReference type="ARBA" id="ARBA00022490"/>
    </source>
</evidence>
<dbReference type="SUPFAM" id="SSF55821">
    <property type="entry name" value="YrdC/RibB"/>
    <property type="match status" value="1"/>
</dbReference>
<dbReference type="PANTHER" id="PTHR17490:SF16">
    <property type="entry name" value="THREONYLCARBAMOYL-AMP SYNTHASE"/>
    <property type="match status" value="1"/>
</dbReference>
<dbReference type="Gene3D" id="3.90.870.10">
    <property type="entry name" value="DHBP synthase"/>
    <property type="match status" value="1"/>
</dbReference>
<evidence type="ECO:0000256" key="7">
    <source>
        <dbReference type="ARBA" id="ARBA00022695"/>
    </source>
</evidence>
<dbReference type="GO" id="GO:0061710">
    <property type="term" value="F:L-threonylcarbamoyladenylate synthase"/>
    <property type="evidence" value="ECO:0007669"/>
    <property type="project" value="UniProtKB-EC"/>
</dbReference>
<dbReference type="Pfam" id="PF01300">
    <property type="entry name" value="Sua5_yciO_yrdC"/>
    <property type="match status" value="1"/>
</dbReference>
<dbReference type="AlphaFoldDB" id="A0A1J5BBM3"/>